<name>A0A6N1NN97_9VIRU</name>
<dbReference type="GeneID" id="80519276"/>
<dbReference type="EMBL" id="KY523104">
    <property type="protein sequence ID" value="QKU35829.1"/>
    <property type="molecule type" value="Genomic_DNA"/>
</dbReference>
<dbReference type="KEGG" id="vg:80519276"/>
<reference evidence="1" key="2">
    <citation type="journal article" date="2018" name="Nat. Commun.">
        <title>Tailed giant Tupanvirus possesses the most complete translational apparatus of the known virosphere.</title>
        <authorList>
            <person name="Abrahao J."/>
            <person name="Silva L."/>
            <person name="Silva L.S."/>
            <person name="Khalil J.Y.B."/>
            <person name="Rodrigues R."/>
            <person name="Arantes T."/>
            <person name="Assis F."/>
            <person name="Boratto P."/>
            <person name="Andrade M."/>
            <person name="Kroon E.G."/>
            <person name="Ribeiro B."/>
            <person name="Bergier I."/>
            <person name="Seligmann H."/>
            <person name="Ghigo E."/>
            <person name="Colson P."/>
            <person name="Levasseur A."/>
            <person name="Kroemer G."/>
            <person name="Raoult D."/>
            <person name="La Scola B."/>
        </authorList>
    </citation>
    <scope>NUCLEOTIDE SEQUENCE [LARGE SCALE GENOMIC DNA]</scope>
    <source>
        <strain evidence="1">Soda lake</strain>
    </source>
</reference>
<evidence type="ECO:0008006" key="2">
    <source>
        <dbReference type="Google" id="ProtNLM"/>
    </source>
</evidence>
<dbReference type="SUPFAM" id="SSF101898">
    <property type="entry name" value="NHL repeat"/>
    <property type="match status" value="1"/>
</dbReference>
<dbReference type="RefSeq" id="YP_010782512.1">
    <property type="nucleotide sequence ID" value="NC_075039.1"/>
</dbReference>
<evidence type="ECO:0000313" key="1">
    <source>
        <dbReference type="EMBL" id="QKU35829.1"/>
    </source>
</evidence>
<organism evidence="1">
    <name type="scientific">Tupanvirus soda lake</name>
    <dbReference type="NCBI Taxonomy" id="2126985"/>
    <lineage>
        <taxon>Viruses</taxon>
        <taxon>Varidnaviria</taxon>
        <taxon>Bamfordvirae</taxon>
        <taxon>Nucleocytoviricota</taxon>
        <taxon>Megaviricetes</taxon>
        <taxon>Imitervirales</taxon>
        <taxon>Mimiviridae</taxon>
        <taxon>Megamimivirinae</taxon>
        <taxon>Tupanvirus</taxon>
        <taxon>Tupanvirus salinum</taxon>
    </lineage>
</organism>
<reference evidence="1" key="1">
    <citation type="submission" date="2017-01" db="EMBL/GenBank/DDBJ databases">
        <authorList>
            <person name="Assis F.L."/>
            <person name="Abrahao J.S."/>
            <person name="Silva L."/>
            <person name="Khalil J.B."/>
            <person name="Rodrigues R."/>
            <person name="Silva L.S."/>
            <person name="Arantes T."/>
            <person name="Boratto P."/>
            <person name="Andrade M."/>
            <person name="Kroon E.G."/>
            <person name="Ribeiro B."/>
            <person name="Bergier I."/>
            <person name="Seligmann H."/>
            <person name="Ghigo E."/>
            <person name="Colson P."/>
            <person name="Levasseur A."/>
            <person name="Raoult D."/>
            <person name="Scola B.L."/>
        </authorList>
    </citation>
    <scope>NUCLEOTIDE SEQUENCE</scope>
    <source>
        <strain evidence="1">Soda lake</strain>
    </source>
</reference>
<protein>
    <recommendedName>
        <fullName evidence="2">NHL repeat-containing protein</fullName>
    </recommendedName>
</protein>
<sequence length="445" mass="48236">MANYQFSYPRFYPFPSSPWIIPNNPSGVPLINQVKCDPCSNDPLYNPPPCPPCPNPCSKPCSKGCSKGCSKCCPPPCPPPCDPKDPCPLKSFCDPGLANSCANRPIIDPCSPRRAVTTWKINYLISNRPNYAAHPDPDLINPWGIVIFNNQLWIAGGSTDTILNYDLFGNKLLGSVSVRDAAHNSSYPTGLAINCGGGFSVSNGSLTKASQFITATEHGTVHAYNPTVDPLNSYIVLNQQLTGEVSVFKGLALANNVLYLADFFQGHIDVFDSSYNRLAGFHFIDGDTSDPIPLDYGPNNIVHIGCYLYVLWARKDPNVTVHDLDGPGHGFISVFNLDGSFVRRFTSRGVLNSPWAMIPAPCECGFPPGSFLVGNNGDGRINIFDCAGRYVGPLLSQSGLPVVIEGLWGLAPHYTDFSEIFFTAAPDEDIDGLVGSLVKDQVIYF</sequence>
<dbReference type="InterPro" id="IPR017549">
    <property type="entry name" value="APMV_L690"/>
</dbReference>
<proteinExistence type="predicted"/>
<dbReference type="NCBIfam" id="TIGR03118">
    <property type="entry name" value="PEPCTERM_chp_1"/>
    <property type="match status" value="1"/>
</dbReference>
<accession>A0A6N1NN97</accession>